<dbReference type="PANTHER" id="PTHR47019:SF1">
    <property type="entry name" value="LIPID II FLIPPASE MURJ"/>
    <property type="match status" value="1"/>
</dbReference>
<dbReference type="PRINTS" id="PR01806">
    <property type="entry name" value="VIRFACTRMVIN"/>
</dbReference>
<comment type="similarity">
    <text evidence="8 9">Belongs to the MurJ/MviN family.</text>
</comment>
<dbReference type="InterPro" id="IPR051050">
    <property type="entry name" value="Lipid_II_flippase_MurJ/MviN"/>
</dbReference>
<dbReference type="Proteomes" id="UP000266287">
    <property type="component" value="Unassembled WGS sequence"/>
</dbReference>
<feature type="transmembrane region" description="Helical" evidence="8">
    <location>
        <begin position="268"/>
        <end position="292"/>
    </location>
</feature>
<dbReference type="GO" id="GO:0008360">
    <property type="term" value="P:regulation of cell shape"/>
    <property type="evidence" value="ECO:0007669"/>
    <property type="project" value="UniProtKB-UniRule"/>
</dbReference>
<feature type="transmembrane region" description="Helical" evidence="8">
    <location>
        <begin position="413"/>
        <end position="433"/>
    </location>
</feature>
<feature type="transmembrane region" description="Helical" evidence="8">
    <location>
        <begin position="386"/>
        <end position="407"/>
    </location>
</feature>
<dbReference type="NCBIfam" id="TIGR01695">
    <property type="entry name" value="murJ_mviN"/>
    <property type="match status" value="1"/>
</dbReference>
<dbReference type="InterPro" id="IPR004268">
    <property type="entry name" value="MurJ"/>
</dbReference>
<keyword evidence="6 8" id="KW-1133">Transmembrane helix</keyword>
<dbReference type="GO" id="GO:0015648">
    <property type="term" value="F:lipid-linked peptidoglycan transporter activity"/>
    <property type="evidence" value="ECO:0007669"/>
    <property type="project" value="UniProtKB-UniRule"/>
</dbReference>
<feature type="transmembrane region" description="Helical" evidence="8">
    <location>
        <begin position="35"/>
        <end position="55"/>
    </location>
</feature>
<evidence type="ECO:0000256" key="2">
    <source>
        <dbReference type="ARBA" id="ARBA00022475"/>
    </source>
</evidence>
<feature type="transmembrane region" description="Helical" evidence="8">
    <location>
        <begin position="132"/>
        <end position="153"/>
    </location>
</feature>
<feature type="transmembrane region" description="Helical" evidence="8">
    <location>
        <begin position="230"/>
        <end position="248"/>
    </location>
</feature>
<evidence type="ECO:0000256" key="5">
    <source>
        <dbReference type="ARBA" id="ARBA00022984"/>
    </source>
</evidence>
<dbReference type="GO" id="GO:0071555">
    <property type="term" value="P:cell wall organization"/>
    <property type="evidence" value="ECO:0007669"/>
    <property type="project" value="UniProtKB-UniRule"/>
</dbReference>
<feature type="transmembrane region" description="Helical" evidence="8">
    <location>
        <begin position="160"/>
        <end position="182"/>
    </location>
</feature>
<evidence type="ECO:0000256" key="1">
    <source>
        <dbReference type="ARBA" id="ARBA00004651"/>
    </source>
</evidence>
<keyword evidence="4 8" id="KW-0133">Cell shape</keyword>
<dbReference type="GO" id="GO:0009252">
    <property type="term" value="P:peptidoglycan biosynthetic process"/>
    <property type="evidence" value="ECO:0007669"/>
    <property type="project" value="UniProtKB-UniRule"/>
</dbReference>
<evidence type="ECO:0000256" key="8">
    <source>
        <dbReference type="HAMAP-Rule" id="MF_02078"/>
    </source>
</evidence>
<evidence type="ECO:0000256" key="6">
    <source>
        <dbReference type="ARBA" id="ARBA00022989"/>
    </source>
</evidence>
<dbReference type="GO" id="GO:0034204">
    <property type="term" value="P:lipid translocation"/>
    <property type="evidence" value="ECO:0007669"/>
    <property type="project" value="TreeGrafter"/>
</dbReference>
<dbReference type="GO" id="GO:0005886">
    <property type="term" value="C:plasma membrane"/>
    <property type="evidence" value="ECO:0007669"/>
    <property type="project" value="UniProtKB-SubCell"/>
</dbReference>
<keyword evidence="2 8" id="KW-1003">Cell membrane</keyword>
<keyword evidence="7 8" id="KW-0472">Membrane</keyword>
<sequence length="508" mass="54536">MPGRGKLTRLAGGIGLATLASRILGLVRTVLIAKYFGVGVFADAFFIAFQIPNVMRRLFGEGGLQAAFIPVFTECMEKDGSSSAWGMASAVTNVLMASLFIISGLGVLLAPIVTRLLVPGFDAESAAITTDLLRIMFPYIFFIGLATLGMGILNSLRHFAIPAITPIILNLFMIAALFFFIAPESRTGIIILSVSVILGGVGQLLIQLPILRAKGMQFRLIFNHPKIKKLFFLAVPATLGLAIYQINIVVDRICASFAFIVGEGAISALTYGVWIVQVPIAIFSTAIATATFPRLAGYAAKGEIAKLRQMFSFSFRTALTLLIPASAGLIVLRKPIISLLFERGAFDATATEITATALLFYSIGLFAYGAVHILSKTFYSLQDMKTPLRAAIVAMVSNVALNIILMFPLGLGGLALATSISAVINMFILVFLLNRRIGGVDGKKILNSLFKIIPITAIMMFLCHILMGMFANEVLAVLIPIAAGAAFFIGVSLLLKLEEVGVMVRRNK</sequence>
<gene>
    <name evidence="8 10" type="primary">murJ</name>
    <name evidence="10" type="ORF">B9J77_05090</name>
</gene>
<keyword evidence="5 8" id="KW-0573">Peptidoglycan synthesis</keyword>
<dbReference type="Pfam" id="PF03023">
    <property type="entry name" value="MurJ"/>
    <property type="match status" value="1"/>
</dbReference>
<dbReference type="HAMAP" id="MF_02078">
    <property type="entry name" value="MurJ_MviN"/>
    <property type="match status" value="1"/>
</dbReference>
<dbReference type="PANTHER" id="PTHR47019">
    <property type="entry name" value="LIPID II FLIPPASE MURJ"/>
    <property type="match status" value="1"/>
</dbReference>
<evidence type="ECO:0000256" key="9">
    <source>
        <dbReference type="PIRNR" id="PIRNR002869"/>
    </source>
</evidence>
<feature type="transmembrane region" description="Helical" evidence="8">
    <location>
        <begin position="188"/>
        <end position="210"/>
    </location>
</feature>
<reference evidence="10 11" key="1">
    <citation type="submission" date="2018-08" db="EMBL/GenBank/DDBJ databases">
        <title>Draft genome of candidate division NPL-UPA2 bacterium Unc8 that adapted to ultra-basic serpentinizing groundwater.</title>
        <authorList>
            <person name="Ishii S."/>
            <person name="Suzuki S."/>
            <person name="Nealson K.H."/>
        </authorList>
    </citation>
    <scope>NUCLEOTIDE SEQUENCE [LARGE SCALE GENOMIC DNA]</scope>
    <source>
        <strain evidence="10">Unc8</strain>
    </source>
</reference>
<dbReference type="CDD" id="cd13123">
    <property type="entry name" value="MATE_MurJ_like"/>
    <property type="match status" value="1"/>
</dbReference>
<evidence type="ECO:0000313" key="10">
    <source>
        <dbReference type="EMBL" id="RIH99610.1"/>
    </source>
</evidence>
<organism evidence="10 11">
    <name type="scientific">candidate division NPL-UPA2 bacterium Unc8</name>
    <dbReference type="NCBI Taxonomy" id="1980939"/>
    <lineage>
        <taxon>Bacteria</taxon>
    </lineage>
</organism>
<feature type="transmembrane region" description="Helical" evidence="8">
    <location>
        <begin position="313"/>
        <end position="333"/>
    </location>
</feature>
<evidence type="ECO:0000256" key="7">
    <source>
        <dbReference type="ARBA" id="ARBA00023136"/>
    </source>
</evidence>
<dbReference type="PIRSF" id="PIRSF002869">
    <property type="entry name" value="MviN"/>
    <property type="match status" value="1"/>
</dbReference>
<dbReference type="EMBL" id="NDHY01000018">
    <property type="protein sequence ID" value="RIH99610.1"/>
    <property type="molecule type" value="Genomic_DNA"/>
</dbReference>
<dbReference type="UniPathway" id="UPA00219"/>
<keyword evidence="8 9" id="KW-0813">Transport</keyword>
<protein>
    <recommendedName>
        <fullName evidence="8">Probable lipid II flippase MurJ</fullName>
    </recommendedName>
</protein>
<comment type="function">
    <text evidence="8 9">Involved in peptidoglycan biosynthesis. Transports lipid-linked peptidoglycan precursors from the inner to the outer leaflet of the cytoplasmic membrane.</text>
</comment>
<evidence type="ECO:0000313" key="11">
    <source>
        <dbReference type="Proteomes" id="UP000266287"/>
    </source>
</evidence>
<name>A0A399FUE0_UNCN2</name>
<feature type="transmembrane region" description="Helical" evidence="8">
    <location>
        <begin position="90"/>
        <end position="112"/>
    </location>
</feature>
<keyword evidence="3 8" id="KW-0812">Transmembrane</keyword>
<accession>A0A399FUE0</accession>
<proteinExistence type="inferred from homology"/>
<feature type="transmembrane region" description="Helical" evidence="8">
    <location>
        <begin position="353"/>
        <end position="374"/>
    </location>
</feature>
<evidence type="ECO:0000256" key="4">
    <source>
        <dbReference type="ARBA" id="ARBA00022960"/>
    </source>
</evidence>
<feature type="transmembrane region" description="Helical" evidence="8">
    <location>
        <begin position="445"/>
        <end position="468"/>
    </location>
</feature>
<feature type="transmembrane region" description="Helical" evidence="8">
    <location>
        <begin position="474"/>
        <end position="495"/>
    </location>
</feature>
<comment type="caution">
    <text evidence="10">The sequence shown here is derived from an EMBL/GenBank/DDBJ whole genome shotgun (WGS) entry which is preliminary data.</text>
</comment>
<dbReference type="AlphaFoldDB" id="A0A399FUE0"/>
<evidence type="ECO:0000256" key="3">
    <source>
        <dbReference type="ARBA" id="ARBA00022692"/>
    </source>
</evidence>
<comment type="subcellular location">
    <subcellularLocation>
        <location evidence="1 8">Cell membrane</location>
        <topology evidence="1 8">Multi-pass membrane protein</topology>
    </subcellularLocation>
</comment>
<comment type="pathway">
    <text evidence="8">Cell wall biogenesis; peptidoglycan biosynthesis.</text>
</comment>
<keyword evidence="8 9" id="KW-0961">Cell wall biogenesis/degradation</keyword>